<evidence type="ECO:0000259" key="1">
    <source>
        <dbReference type="Pfam" id="PF07883"/>
    </source>
</evidence>
<keyword evidence="3" id="KW-1185">Reference proteome</keyword>
<dbReference type="CDD" id="cd02208">
    <property type="entry name" value="cupin_RmlC-like"/>
    <property type="match status" value="1"/>
</dbReference>
<dbReference type="RefSeq" id="WP_343892594.1">
    <property type="nucleotide sequence ID" value="NZ_BAAAEH010000060.1"/>
</dbReference>
<dbReference type="EMBL" id="JBDIME010000018">
    <property type="protein sequence ID" value="MEN2791596.1"/>
    <property type="molecule type" value="Genomic_DNA"/>
</dbReference>
<dbReference type="Gene3D" id="2.60.120.10">
    <property type="entry name" value="Jelly Rolls"/>
    <property type="match status" value="1"/>
</dbReference>
<protein>
    <submittedName>
        <fullName evidence="2">Cupin domain-containing protein</fullName>
    </submittedName>
</protein>
<proteinExistence type="predicted"/>
<dbReference type="InterPro" id="IPR011051">
    <property type="entry name" value="RmlC_Cupin_sf"/>
</dbReference>
<reference evidence="2 3" key="1">
    <citation type="submission" date="2024-05" db="EMBL/GenBank/DDBJ databases">
        <authorList>
            <person name="Liu Q."/>
            <person name="Xin Y.-H."/>
        </authorList>
    </citation>
    <scope>NUCLEOTIDE SEQUENCE [LARGE SCALE GENOMIC DNA]</scope>
    <source>
        <strain evidence="2 3">CGMCC 1.10181</strain>
    </source>
</reference>
<organism evidence="2 3">
    <name type="scientific">Sphingomonas oligophenolica</name>
    <dbReference type="NCBI Taxonomy" id="301154"/>
    <lineage>
        <taxon>Bacteria</taxon>
        <taxon>Pseudomonadati</taxon>
        <taxon>Pseudomonadota</taxon>
        <taxon>Alphaproteobacteria</taxon>
        <taxon>Sphingomonadales</taxon>
        <taxon>Sphingomonadaceae</taxon>
        <taxon>Sphingomonas</taxon>
    </lineage>
</organism>
<dbReference type="Pfam" id="PF07883">
    <property type="entry name" value="Cupin_2"/>
    <property type="match status" value="1"/>
</dbReference>
<name>A0ABU9Y726_9SPHN</name>
<accession>A0ABU9Y726</accession>
<dbReference type="Proteomes" id="UP001419910">
    <property type="component" value="Unassembled WGS sequence"/>
</dbReference>
<evidence type="ECO:0000313" key="3">
    <source>
        <dbReference type="Proteomes" id="UP001419910"/>
    </source>
</evidence>
<gene>
    <name evidence="2" type="ORF">ABC974_18315</name>
</gene>
<dbReference type="InterPro" id="IPR014710">
    <property type="entry name" value="RmlC-like_jellyroll"/>
</dbReference>
<dbReference type="SUPFAM" id="SSF51182">
    <property type="entry name" value="RmlC-like cupins"/>
    <property type="match status" value="1"/>
</dbReference>
<feature type="domain" description="Cupin type-2" evidence="1">
    <location>
        <begin position="42"/>
        <end position="92"/>
    </location>
</feature>
<comment type="caution">
    <text evidence="2">The sequence shown here is derived from an EMBL/GenBank/DDBJ whole genome shotgun (WGS) entry which is preliminary data.</text>
</comment>
<sequence>MDRTPPPVSLASALALPRTPGRSAEIFVDGDLEVRFAARPTDGPQVPHLRDEIYFVASGSGHYRVEDKVTAVGAGDVLFCAAHTPHGFEGISGDFSVWVLFYGAEK</sequence>
<evidence type="ECO:0000313" key="2">
    <source>
        <dbReference type="EMBL" id="MEN2791596.1"/>
    </source>
</evidence>
<dbReference type="InterPro" id="IPR013096">
    <property type="entry name" value="Cupin_2"/>
</dbReference>